<comment type="similarity">
    <text evidence="2 7">Belongs to the MIP/aquaporin (TC 1.A.8) family.</text>
</comment>
<gene>
    <name evidence="9" type="primary">AQP3</name>
    <name evidence="9" type="ORF">TR119771</name>
</gene>
<dbReference type="GO" id="GO:0005886">
    <property type="term" value="C:plasma membrane"/>
    <property type="evidence" value="ECO:0007669"/>
    <property type="project" value="TreeGrafter"/>
</dbReference>
<dbReference type="EMBL" id="GEEE01011648">
    <property type="protein sequence ID" value="JAP51577.1"/>
    <property type="molecule type" value="Transcribed_RNA"/>
</dbReference>
<proteinExistence type="inferred from homology"/>
<dbReference type="InterPro" id="IPR023271">
    <property type="entry name" value="Aquaporin-like"/>
</dbReference>
<keyword evidence="3 7" id="KW-0813">Transport</keyword>
<keyword evidence="6 8" id="KW-0472">Membrane</keyword>
<dbReference type="PANTHER" id="PTHR43829:SF9">
    <property type="entry name" value="AQUAPORIN-9"/>
    <property type="match status" value="1"/>
</dbReference>
<keyword evidence="4 7" id="KW-0812">Transmembrane</keyword>
<dbReference type="PANTHER" id="PTHR43829">
    <property type="entry name" value="AQUAPORIN OR AQUAGLYCEROPORIN RELATED"/>
    <property type="match status" value="1"/>
</dbReference>
<dbReference type="GO" id="GO:0015254">
    <property type="term" value="F:glycerol channel activity"/>
    <property type="evidence" value="ECO:0007669"/>
    <property type="project" value="TreeGrafter"/>
</dbReference>
<feature type="transmembrane region" description="Helical" evidence="8">
    <location>
        <begin position="128"/>
        <end position="150"/>
    </location>
</feature>
<feature type="transmembrane region" description="Helical" evidence="8">
    <location>
        <begin position="55"/>
        <end position="74"/>
    </location>
</feature>
<feature type="transmembrane region" description="Helical" evidence="8">
    <location>
        <begin position="86"/>
        <end position="108"/>
    </location>
</feature>
<feature type="non-terminal residue" evidence="9">
    <location>
        <position position="1"/>
    </location>
</feature>
<feature type="transmembrane region" description="Helical" evidence="8">
    <location>
        <begin position="186"/>
        <end position="204"/>
    </location>
</feature>
<dbReference type="AlphaFoldDB" id="A0A0X3PNV3"/>
<evidence type="ECO:0000256" key="1">
    <source>
        <dbReference type="ARBA" id="ARBA00004141"/>
    </source>
</evidence>
<dbReference type="InterPro" id="IPR050363">
    <property type="entry name" value="MIP/Aquaporin"/>
</dbReference>
<evidence type="ECO:0000256" key="4">
    <source>
        <dbReference type="ARBA" id="ARBA00022692"/>
    </source>
</evidence>
<dbReference type="InterPro" id="IPR000425">
    <property type="entry name" value="MIP"/>
</dbReference>
<dbReference type="Gene3D" id="1.20.1080.10">
    <property type="entry name" value="Glycerol uptake facilitator protein"/>
    <property type="match status" value="1"/>
</dbReference>
<dbReference type="PRINTS" id="PR00783">
    <property type="entry name" value="MINTRINSICP"/>
</dbReference>
<comment type="subcellular location">
    <subcellularLocation>
        <location evidence="1">Membrane</location>
        <topology evidence="1">Multi-pass membrane protein</topology>
    </subcellularLocation>
</comment>
<evidence type="ECO:0000256" key="7">
    <source>
        <dbReference type="RuleBase" id="RU000477"/>
    </source>
</evidence>
<evidence type="ECO:0000256" key="8">
    <source>
        <dbReference type="SAM" id="Phobius"/>
    </source>
</evidence>
<evidence type="ECO:0000256" key="2">
    <source>
        <dbReference type="ARBA" id="ARBA00006175"/>
    </source>
</evidence>
<evidence type="ECO:0000256" key="5">
    <source>
        <dbReference type="ARBA" id="ARBA00022989"/>
    </source>
</evidence>
<evidence type="ECO:0000256" key="3">
    <source>
        <dbReference type="ARBA" id="ARBA00022448"/>
    </source>
</evidence>
<reference evidence="9" key="1">
    <citation type="submission" date="2016-01" db="EMBL/GenBank/DDBJ databases">
        <title>Reference transcriptome for the parasite Schistocephalus solidus: insights into the molecular evolution of parasitism.</title>
        <authorList>
            <person name="Hebert F.O."/>
            <person name="Grambauer S."/>
            <person name="Barber I."/>
            <person name="Landry C.R."/>
            <person name="Aubin-Horth N."/>
        </authorList>
    </citation>
    <scope>NUCLEOTIDE SEQUENCE</scope>
</reference>
<sequence length="312" mass="34376">CKALQIYMYTSEEKEQASTDRMKHCTESYVNWQHRLADKMRLTGHRTVRSLIRECMGNMIFVAFATGVIAQTYLTEGNFGLMLDLSVGYAAAWILGVCISGSDSISFLNPAVGLANALVGRLNFIKMLYYWVAELLGSYLGGLLVIGIYWEKIQLFAKEHDNGELRMNTTGSVLVGSVNADLLTCFVDQLIVGTISIIGIMAALDKNNWNLPRYLVIFYGSLLQFLKYNDFSVNTSASSNPALDLGPRLALLCTGWGTNAFSYGNYAFVVFLFTPFLSAILGTLLYELLIGIHLPGAGEPSEDGFKTPELSS</sequence>
<keyword evidence="5 8" id="KW-1133">Transmembrane helix</keyword>
<accession>A0A0X3PNV3</accession>
<name>A0A0X3PNV3_SCHSO</name>
<evidence type="ECO:0000313" key="9">
    <source>
        <dbReference type="EMBL" id="JAP51577.1"/>
    </source>
</evidence>
<dbReference type="Pfam" id="PF00230">
    <property type="entry name" value="MIP"/>
    <property type="match status" value="1"/>
</dbReference>
<evidence type="ECO:0000256" key="6">
    <source>
        <dbReference type="ARBA" id="ARBA00023136"/>
    </source>
</evidence>
<dbReference type="SUPFAM" id="SSF81338">
    <property type="entry name" value="Aquaporin-like"/>
    <property type="match status" value="1"/>
</dbReference>
<feature type="transmembrane region" description="Helical" evidence="8">
    <location>
        <begin position="266"/>
        <end position="286"/>
    </location>
</feature>
<protein>
    <submittedName>
        <fullName evidence="9">Aquaporin-3</fullName>
    </submittedName>
</protein>
<organism evidence="9">
    <name type="scientific">Schistocephalus solidus</name>
    <name type="common">Tapeworm</name>
    <dbReference type="NCBI Taxonomy" id="70667"/>
    <lineage>
        <taxon>Eukaryota</taxon>
        <taxon>Metazoa</taxon>
        <taxon>Spiralia</taxon>
        <taxon>Lophotrochozoa</taxon>
        <taxon>Platyhelminthes</taxon>
        <taxon>Cestoda</taxon>
        <taxon>Eucestoda</taxon>
        <taxon>Diphyllobothriidea</taxon>
        <taxon>Diphyllobothriidae</taxon>
        <taxon>Schistocephalus</taxon>
    </lineage>
</organism>